<keyword evidence="7" id="KW-0808">Transferase</keyword>
<dbReference type="GO" id="GO:0051536">
    <property type="term" value="F:iron-sulfur cluster binding"/>
    <property type="evidence" value="ECO:0007669"/>
    <property type="project" value="UniProtKB-KW"/>
</dbReference>
<gene>
    <name evidence="7" type="primary">fom3</name>
    <name evidence="7" type="ORF">H0A61_02690</name>
</gene>
<reference evidence="7" key="1">
    <citation type="submission" date="2020-07" db="EMBL/GenBank/DDBJ databases">
        <title>Koleobacter methoxysyntrophicus gen. nov., sp. nov., a novel anaerobic bacterium isolated from deep subsurface oil field and proposal of Koleobacterales ord. nov. in the phylum Firmicutes.</title>
        <authorList>
            <person name="Sakamoto S."/>
            <person name="Tamaki H."/>
        </authorList>
    </citation>
    <scope>NUCLEOTIDE SEQUENCE</scope>
    <source>
        <strain evidence="7">NRmbB1</strain>
    </source>
</reference>
<dbReference type="AlphaFoldDB" id="A0A8A0RS04"/>
<dbReference type="CDD" id="cd01335">
    <property type="entry name" value="Radical_SAM"/>
    <property type="match status" value="1"/>
</dbReference>
<sequence>MEKILLIEPDFPIPPKSKNHKNFLPIGLLKIASYLRDHGYQVKLIRGIPKNSENIKELIEFNPSEIWVTSLFTYWAKYVRDAVKYYKKTFPHAKVIVGGIYASLMPEDCKEYTNCDEVYQGVIPEVEEYTKTQLPAYDLIKNANSHPIDYQIIHTSRGCQRKCSFCGTWRIEPEFVPKKSIKNEIQYEKVVIYDNNLLMNPYIEDILKELIEIKKARKIEWIESQSGFDGRILLEKPYLAKMIKDAGFRYPRIAWDWKYEEYNTIKKQIDILINAGYKTKEIFIFMLYNWDIPFEEMEKKRIKCWEWKVQIADCRYRPLNQTCDNYNSRITSQTSKDYYIHEKTGWTDALIKQFRKNVRKQNICVRHGFPFYSKSFEHKQFGKEIMRKVRSLETISKKIRYMESINADCWIPDRIAYP</sequence>
<dbReference type="InterPro" id="IPR058240">
    <property type="entry name" value="rSAM_sf"/>
</dbReference>
<dbReference type="GO" id="GO:0032259">
    <property type="term" value="P:methylation"/>
    <property type="evidence" value="ECO:0007669"/>
    <property type="project" value="UniProtKB-KW"/>
</dbReference>
<evidence type="ECO:0000256" key="3">
    <source>
        <dbReference type="ARBA" id="ARBA00022723"/>
    </source>
</evidence>
<dbReference type="Pfam" id="PF02310">
    <property type="entry name" value="B12-binding"/>
    <property type="match status" value="1"/>
</dbReference>
<evidence type="ECO:0000256" key="4">
    <source>
        <dbReference type="ARBA" id="ARBA00023004"/>
    </source>
</evidence>
<dbReference type="KEGG" id="kme:H0A61_02690"/>
<dbReference type="PANTHER" id="PTHR43409">
    <property type="entry name" value="ANAEROBIC MAGNESIUM-PROTOPORPHYRIN IX MONOMETHYL ESTER CYCLASE-RELATED"/>
    <property type="match status" value="1"/>
</dbReference>
<keyword evidence="7" id="KW-0489">Methyltransferase</keyword>
<keyword evidence="5" id="KW-0411">Iron-sulfur</keyword>
<dbReference type="InterPro" id="IPR006158">
    <property type="entry name" value="Cobalamin-bd"/>
</dbReference>
<dbReference type="Proteomes" id="UP000662904">
    <property type="component" value="Chromosome"/>
</dbReference>
<dbReference type="RefSeq" id="WP_206707596.1">
    <property type="nucleotide sequence ID" value="NZ_CP059066.1"/>
</dbReference>
<dbReference type="InterPro" id="IPR007197">
    <property type="entry name" value="rSAM"/>
</dbReference>
<dbReference type="SUPFAM" id="SSF52242">
    <property type="entry name" value="Cobalamin (vitamin B12)-binding domain"/>
    <property type="match status" value="1"/>
</dbReference>
<dbReference type="GO" id="GO:0008168">
    <property type="term" value="F:methyltransferase activity"/>
    <property type="evidence" value="ECO:0007669"/>
    <property type="project" value="UniProtKB-KW"/>
</dbReference>
<feature type="domain" description="B12-binding" evidence="6">
    <location>
        <begin position="1"/>
        <end position="145"/>
    </location>
</feature>
<dbReference type="InterPro" id="IPR036724">
    <property type="entry name" value="Cobalamin-bd_sf"/>
</dbReference>
<dbReference type="GO" id="GO:0005829">
    <property type="term" value="C:cytosol"/>
    <property type="evidence" value="ECO:0007669"/>
    <property type="project" value="TreeGrafter"/>
</dbReference>
<dbReference type="SFLD" id="SFLDS00029">
    <property type="entry name" value="Radical_SAM"/>
    <property type="match status" value="1"/>
</dbReference>
<dbReference type="SFLD" id="SFLDG01082">
    <property type="entry name" value="B12-binding_domain_containing"/>
    <property type="match status" value="1"/>
</dbReference>
<keyword evidence="3" id="KW-0479">Metal-binding</keyword>
<evidence type="ECO:0000259" key="6">
    <source>
        <dbReference type="PROSITE" id="PS51332"/>
    </source>
</evidence>
<protein>
    <submittedName>
        <fullName evidence="7">2-hydroxyethylphosphonate methyltransferase</fullName>
        <ecNumber evidence="7">2.1.1.308</ecNumber>
    </submittedName>
</protein>
<dbReference type="PROSITE" id="PS51332">
    <property type="entry name" value="B12_BINDING"/>
    <property type="match status" value="1"/>
</dbReference>
<evidence type="ECO:0000256" key="1">
    <source>
        <dbReference type="ARBA" id="ARBA00001966"/>
    </source>
</evidence>
<dbReference type="EC" id="2.1.1.308" evidence="7"/>
<keyword evidence="4" id="KW-0408">Iron</keyword>
<comment type="cofactor">
    <cofactor evidence="1">
        <name>[4Fe-4S] cluster</name>
        <dbReference type="ChEBI" id="CHEBI:49883"/>
    </cofactor>
</comment>
<dbReference type="PANTHER" id="PTHR43409:SF15">
    <property type="entry name" value="PUTATIVE-RELATED"/>
    <property type="match status" value="1"/>
</dbReference>
<evidence type="ECO:0000256" key="2">
    <source>
        <dbReference type="ARBA" id="ARBA00022691"/>
    </source>
</evidence>
<keyword evidence="8" id="KW-1185">Reference proteome</keyword>
<accession>A0A8A0RS04</accession>
<proteinExistence type="predicted"/>
<dbReference type="EMBL" id="CP059066">
    <property type="protein sequence ID" value="QSQ10289.1"/>
    <property type="molecule type" value="Genomic_DNA"/>
</dbReference>
<organism evidence="7 8">
    <name type="scientific">Koleobacter methoxysyntrophicus</name>
    <dbReference type="NCBI Taxonomy" id="2751313"/>
    <lineage>
        <taxon>Bacteria</taxon>
        <taxon>Bacillati</taxon>
        <taxon>Bacillota</taxon>
        <taxon>Clostridia</taxon>
        <taxon>Koleobacterales</taxon>
        <taxon>Koleobacteraceae</taxon>
        <taxon>Koleobacter</taxon>
    </lineage>
</organism>
<evidence type="ECO:0000256" key="5">
    <source>
        <dbReference type="ARBA" id="ARBA00023014"/>
    </source>
</evidence>
<dbReference type="Gene3D" id="3.40.50.280">
    <property type="entry name" value="Cobalamin-binding domain"/>
    <property type="match status" value="1"/>
</dbReference>
<dbReference type="GO" id="GO:0046872">
    <property type="term" value="F:metal ion binding"/>
    <property type="evidence" value="ECO:0007669"/>
    <property type="project" value="UniProtKB-KW"/>
</dbReference>
<dbReference type="GO" id="GO:0031419">
    <property type="term" value="F:cobalamin binding"/>
    <property type="evidence" value="ECO:0007669"/>
    <property type="project" value="InterPro"/>
</dbReference>
<evidence type="ECO:0000313" key="8">
    <source>
        <dbReference type="Proteomes" id="UP000662904"/>
    </source>
</evidence>
<keyword evidence="2" id="KW-0949">S-adenosyl-L-methionine</keyword>
<dbReference type="InterPro" id="IPR051198">
    <property type="entry name" value="BchE-like"/>
</dbReference>
<evidence type="ECO:0000313" key="7">
    <source>
        <dbReference type="EMBL" id="QSQ10289.1"/>
    </source>
</evidence>
<name>A0A8A0RS04_9FIRM</name>
<dbReference type="SUPFAM" id="SSF102114">
    <property type="entry name" value="Radical SAM enzymes"/>
    <property type="match status" value="1"/>
</dbReference>